<dbReference type="PANTHER" id="PTHR10204:SF34">
    <property type="entry name" value="NAD(P)H DEHYDROGENASE [QUINONE] 1 ISOFORM 1"/>
    <property type="match status" value="1"/>
</dbReference>
<dbReference type="Pfam" id="PF02525">
    <property type="entry name" value="Flavodoxin_2"/>
    <property type="match status" value="1"/>
</dbReference>
<dbReference type="InterPro" id="IPR029039">
    <property type="entry name" value="Flavoprotein-like_sf"/>
</dbReference>
<keyword evidence="2" id="KW-0560">Oxidoreductase</keyword>
<dbReference type="GO" id="GO:0003955">
    <property type="term" value="F:NAD(P)H dehydrogenase (quinone) activity"/>
    <property type="evidence" value="ECO:0007669"/>
    <property type="project" value="TreeGrafter"/>
</dbReference>
<reference evidence="4 5" key="1">
    <citation type="submission" date="2015-06" db="EMBL/GenBank/DDBJ databases">
        <title>The Genome Sequence of Enterococcus durans 4EA1.</title>
        <authorList>
            <consortium name="The Broad Institute Genomics Platform"/>
            <consortium name="The Broad Institute Genome Sequencing Center for Infectious Disease"/>
            <person name="Earl A.M."/>
            <person name="Van Tyne D."/>
            <person name="Lebreton F."/>
            <person name="Saavedra J.T."/>
            <person name="Gilmore M.S."/>
            <person name="Manson Mcguire A."/>
            <person name="Clock S."/>
            <person name="Crupain M."/>
            <person name="Rangan U."/>
            <person name="Young S."/>
            <person name="Abouelleil A."/>
            <person name="Cao P."/>
            <person name="Chapman S.B."/>
            <person name="Griggs A."/>
            <person name="Priest M."/>
            <person name="Shea T."/>
            <person name="Wortman J."/>
            <person name="Nusbaum C."/>
            <person name="Birren B."/>
        </authorList>
    </citation>
    <scope>NUCLEOTIDE SEQUENCE [LARGE SCALE GENOMIC DNA]</scope>
    <source>
        <strain evidence="4 5">4EA1</strain>
    </source>
</reference>
<dbReference type="GO" id="GO:0005829">
    <property type="term" value="C:cytosol"/>
    <property type="evidence" value="ECO:0007669"/>
    <property type="project" value="TreeGrafter"/>
</dbReference>
<dbReference type="Gene3D" id="3.40.50.360">
    <property type="match status" value="1"/>
</dbReference>
<proteinExistence type="inferred from homology"/>
<evidence type="ECO:0000313" key="5">
    <source>
        <dbReference type="Proteomes" id="UP000252797"/>
    </source>
</evidence>
<dbReference type="EMBL" id="LEPB01000004">
    <property type="protein sequence ID" value="RCA10596.1"/>
    <property type="molecule type" value="Genomic_DNA"/>
</dbReference>
<comment type="similarity">
    <text evidence="1">Belongs to the NAD(P)H dehydrogenase (quinone) family.</text>
</comment>
<organism evidence="4 5">
    <name type="scientific">Enterococcus durans</name>
    <dbReference type="NCBI Taxonomy" id="53345"/>
    <lineage>
        <taxon>Bacteria</taxon>
        <taxon>Bacillati</taxon>
        <taxon>Bacillota</taxon>
        <taxon>Bacilli</taxon>
        <taxon>Lactobacillales</taxon>
        <taxon>Enterococcaceae</taxon>
        <taxon>Enterococcus</taxon>
    </lineage>
</organism>
<dbReference type="RefSeq" id="WP_113845574.1">
    <property type="nucleotide sequence ID" value="NZ_JBDKBI010000005.1"/>
</dbReference>
<dbReference type="PANTHER" id="PTHR10204">
    <property type="entry name" value="NAD P H OXIDOREDUCTASE-RELATED"/>
    <property type="match status" value="1"/>
</dbReference>
<gene>
    <name evidence="4" type="ORF">EA71_01348</name>
</gene>
<evidence type="ECO:0000313" key="4">
    <source>
        <dbReference type="EMBL" id="RCA10596.1"/>
    </source>
</evidence>
<dbReference type="InterPro" id="IPR051545">
    <property type="entry name" value="NAD(P)H_dehydrogenase_qn"/>
</dbReference>
<dbReference type="Proteomes" id="UP000252797">
    <property type="component" value="Unassembled WGS sequence"/>
</dbReference>
<accession>A0A367CDR2</accession>
<evidence type="ECO:0000256" key="1">
    <source>
        <dbReference type="ARBA" id="ARBA00006252"/>
    </source>
</evidence>
<dbReference type="InterPro" id="IPR003680">
    <property type="entry name" value="Flavodoxin_fold"/>
</dbReference>
<evidence type="ECO:0000256" key="2">
    <source>
        <dbReference type="ARBA" id="ARBA00023002"/>
    </source>
</evidence>
<dbReference type="SUPFAM" id="SSF52218">
    <property type="entry name" value="Flavoproteins"/>
    <property type="match status" value="1"/>
</dbReference>
<comment type="caution">
    <text evidence="4">The sequence shown here is derived from an EMBL/GenBank/DDBJ whole genome shotgun (WGS) entry which is preliminary data.</text>
</comment>
<evidence type="ECO:0000259" key="3">
    <source>
        <dbReference type="Pfam" id="PF02525"/>
    </source>
</evidence>
<feature type="domain" description="Flavodoxin-like fold" evidence="3">
    <location>
        <begin position="1"/>
        <end position="190"/>
    </location>
</feature>
<name>A0A367CDR2_9ENTE</name>
<dbReference type="STRING" id="53345.LIU_08045"/>
<dbReference type="AlphaFoldDB" id="A0A367CDR2"/>
<protein>
    <recommendedName>
        <fullName evidence="3">Flavodoxin-like fold domain-containing protein</fullName>
    </recommendedName>
</protein>
<sequence>MKTLIIYNHPYEGSYNHAILESVVKGITRAQGKYEVIDLDKEHFNPVMTSADLLGFVKHQTVDPIAISYAEKIKEADHLVFIFPIWWEMMPALTKGFIDKVIYPGLTYDYKENGISMVSLLPKLKATTVITTMNTPKIMYKLTYGNALKKALIKGTFKKSGMKNVNWISLNMVKMSKVEKRQKWLKNIEQKFANM</sequence>